<reference evidence="2 3" key="1">
    <citation type="submission" date="2020-08" db="EMBL/GenBank/DDBJ databases">
        <title>Genomic Encyclopedia of Type Strains, Phase III (KMG-III): the genomes of soil and plant-associated and newly described type strains.</title>
        <authorList>
            <person name="Whitman W."/>
        </authorList>
    </citation>
    <scope>NUCLEOTIDE SEQUENCE [LARGE SCALE GENOMIC DNA]</scope>
    <source>
        <strain evidence="2 3">CECT 7015</strain>
    </source>
</reference>
<dbReference type="PANTHER" id="PTHR30386">
    <property type="entry name" value="MEMBRANE FUSION SUBUNIT OF EMRAB-TOLC MULTIDRUG EFFLUX PUMP"/>
    <property type="match status" value="1"/>
</dbReference>
<evidence type="ECO:0000259" key="1">
    <source>
        <dbReference type="Pfam" id="PF26002"/>
    </source>
</evidence>
<dbReference type="AlphaFoldDB" id="A0A839UAX7"/>
<keyword evidence="3" id="KW-1185">Reference proteome</keyword>
<evidence type="ECO:0000313" key="2">
    <source>
        <dbReference type="EMBL" id="MBB3147033.1"/>
    </source>
</evidence>
<dbReference type="InterPro" id="IPR050739">
    <property type="entry name" value="MFP"/>
</dbReference>
<proteinExistence type="predicted"/>
<evidence type="ECO:0000313" key="3">
    <source>
        <dbReference type="Proteomes" id="UP000554520"/>
    </source>
</evidence>
<organism evidence="2 3">
    <name type="scientific">Phyllobacterium trifolii</name>
    <dbReference type="NCBI Taxonomy" id="300193"/>
    <lineage>
        <taxon>Bacteria</taxon>
        <taxon>Pseudomonadati</taxon>
        <taxon>Pseudomonadota</taxon>
        <taxon>Alphaproteobacteria</taxon>
        <taxon>Hyphomicrobiales</taxon>
        <taxon>Phyllobacteriaceae</taxon>
        <taxon>Phyllobacterium</taxon>
    </lineage>
</organism>
<dbReference type="PANTHER" id="PTHR30386:SF17">
    <property type="entry name" value="ALKALINE PROTEASE SECRETION PROTEIN APRE"/>
    <property type="match status" value="1"/>
</dbReference>
<dbReference type="RefSeq" id="WP_246411067.1">
    <property type="nucleotide sequence ID" value="NZ_JACHXN010000010.1"/>
</dbReference>
<name>A0A839UAX7_9HYPH</name>
<sequence>MRDIDAKIGEYVERSIAAQDQLKRIDIRAPQTGTVHELSVHTVGGVVPASEQLMLIVPDADLLVVEAKVQPQDVDQLFVGQPAGLRFTAFSHAPLRKSMAPCNKFPQM</sequence>
<dbReference type="EMBL" id="JACHXN010000010">
    <property type="protein sequence ID" value="MBB3147033.1"/>
    <property type="molecule type" value="Genomic_DNA"/>
</dbReference>
<accession>A0A839UAX7</accession>
<dbReference type="Pfam" id="PF26002">
    <property type="entry name" value="Beta-barrel_AprE"/>
    <property type="match status" value="1"/>
</dbReference>
<comment type="caution">
    <text evidence="2">The sequence shown here is derived from an EMBL/GenBank/DDBJ whole genome shotgun (WGS) entry which is preliminary data.</text>
</comment>
<gene>
    <name evidence="2" type="ORF">FHS21_003449</name>
</gene>
<protein>
    <submittedName>
        <fullName evidence="2">Multidrug resistance efflux pump</fullName>
    </submittedName>
</protein>
<dbReference type="Proteomes" id="UP000554520">
    <property type="component" value="Unassembled WGS sequence"/>
</dbReference>
<feature type="domain" description="AprE-like beta-barrel" evidence="1">
    <location>
        <begin position="63"/>
        <end position="93"/>
    </location>
</feature>
<dbReference type="InterPro" id="IPR058982">
    <property type="entry name" value="Beta-barrel_AprE"/>
</dbReference>